<name>A5BRK9_VITVI</name>
<gene>
    <name evidence="2" type="ORF">VITISV_002771</name>
</gene>
<keyword evidence="1" id="KW-0472">Membrane</keyword>
<organism evidence="2">
    <name type="scientific">Vitis vinifera</name>
    <name type="common">Grape</name>
    <dbReference type="NCBI Taxonomy" id="29760"/>
    <lineage>
        <taxon>Eukaryota</taxon>
        <taxon>Viridiplantae</taxon>
        <taxon>Streptophyta</taxon>
        <taxon>Embryophyta</taxon>
        <taxon>Tracheophyta</taxon>
        <taxon>Spermatophyta</taxon>
        <taxon>Magnoliopsida</taxon>
        <taxon>eudicotyledons</taxon>
        <taxon>Gunneridae</taxon>
        <taxon>Pentapetalae</taxon>
        <taxon>rosids</taxon>
        <taxon>Vitales</taxon>
        <taxon>Vitaceae</taxon>
        <taxon>Viteae</taxon>
        <taxon>Vitis</taxon>
    </lineage>
</organism>
<protein>
    <submittedName>
        <fullName evidence="2">Uncharacterized protein</fullName>
    </submittedName>
</protein>
<sequence length="115" mass="12869">MGRGDWGSLWRVSVHEFGSQTACALPHNMENGPSEAPCFREFVQMARFLIVVSLFPPRATVGCIWVSPLVLVFNALFCVCRPQMLLRASREARRHGGMAPWFESRAFGIVGVEET</sequence>
<evidence type="ECO:0000256" key="1">
    <source>
        <dbReference type="SAM" id="Phobius"/>
    </source>
</evidence>
<reference evidence="2" key="1">
    <citation type="journal article" date="2007" name="PLoS ONE">
        <title>The first genome sequence of an elite grapevine cultivar (Pinot noir Vitis vinifera L.): coping with a highly heterozygous genome.</title>
        <authorList>
            <person name="Velasco R."/>
            <person name="Zharkikh A."/>
            <person name="Troggio M."/>
            <person name="Cartwright D.A."/>
            <person name="Cestaro A."/>
            <person name="Pruss D."/>
            <person name="Pindo M."/>
            <person name="FitzGerald L.M."/>
            <person name="Vezzulli S."/>
            <person name="Reid J."/>
            <person name="Malacarne G."/>
            <person name="Iliev D."/>
            <person name="Coppola G."/>
            <person name="Wardell B."/>
            <person name="Micheletti D."/>
            <person name="Macalma T."/>
            <person name="Facci M."/>
            <person name="Mitchell J.T."/>
            <person name="Perazzolli M."/>
            <person name="Eldredge G."/>
            <person name="Gatto P."/>
            <person name="Oyzerski R."/>
            <person name="Moretto M."/>
            <person name="Gutin N."/>
            <person name="Stefanini M."/>
            <person name="Chen Y."/>
            <person name="Segala C."/>
            <person name="Davenport C."/>
            <person name="Dematte L."/>
            <person name="Mraz A."/>
            <person name="Battilana J."/>
            <person name="Stormo K."/>
            <person name="Costa F."/>
            <person name="Tao Q."/>
            <person name="Si-Ammour A."/>
            <person name="Harkins T."/>
            <person name="Lackey A."/>
            <person name="Perbost C."/>
            <person name="Taillon B."/>
            <person name="Stella A."/>
            <person name="Solovyev V."/>
            <person name="Fawcett J.A."/>
            <person name="Sterck L."/>
            <person name="Vandepoele K."/>
            <person name="Grando S.M."/>
            <person name="Toppo S."/>
            <person name="Moser C."/>
            <person name="Lanchbury J."/>
            <person name="Bogden R."/>
            <person name="Skolnick M."/>
            <person name="Sgaramella V."/>
            <person name="Bhatnagar S.K."/>
            <person name="Fontana P."/>
            <person name="Gutin A."/>
            <person name="Van de Peer Y."/>
            <person name="Salamini F."/>
            <person name="Viola R."/>
        </authorList>
    </citation>
    <scope>NUCLEOTIDE SEQUENCE</scope>
</reference>
<accession>A5BRK9</accession>
<dbReference type="AlphaFoldDB" id="A5BRK9"/>
<feature type="transmembrane region" description="Helical" evidence="1">
    <location>
        <begin position="59"/>
        <end position="80"/>
    </location>
</feature>
<keyword evidence="1" id="KW-0812">Transmembrane</keyword>
<proteinExistence type="predicted"/>
<dbReference type="EMBL" id="AM468505">
    <property type="protein sequence ID" value="CAN79238.1"/>
    <property type="molecule type" value="Genomic_DNA"/>
</dbReference>
<evidence type="ECO:0000313" key="2">
    <source>
        <dbReference type="EMBL" id="CAN79238.1"/>
    </source>
</evidence>
<keyword evidence="1" id="KW-1133">Transmembrane helix</keyword>